<evidence type="ECO:0000313" key="2">
    <source>
        <dbReference type="EMBL" id="DAF88094.1"/>
    </source>
</evidence>
<dbReference type="Pfam" id="PF04480">
    <property type="entry name" value="DUF559"/>
    <property type="match status" value="1"/>
</dbReference>
<reference evidence="2" key="1">
    <citation type="journal article" date="2021" name="Proc. Natl. Acad. Sci. U.S.A.">
        <title>A Catalog of Tens of Thousands of Viruses from Human Metagenomes Reveals Hidden Associations with Chronic Diseases.</title>
        <authorList>
            <person name="Tisza M.J."/>
            <person name="Buck C.B."/>
        </authorList>
    </citation>
    <scope>NUCLEOTIDE SEQUENCE</scope>
    <source>
        <strain evidence="2">Ctub511</strain>
    </source>
</reference>
<dbReference type="InterPro" id="IPR007569">
    <property type="entry name" value="DUF559"/>
</dbReference>
<protein>
    <submittedName>
        <fullName evidence="2">Endonuclease</fullName>
    </submittedName>
</protein>
<accession>A0A8S5U0Y2</accession>
<dbReference type="Gene3D" id="3.40.960.10">
    <property type="entry name" value="VSR Endonuclease"/>
    <property type="match status" value="1"/>
</dbReference>
<evidence type="ECO:0000259" key="1">
    <source>
        <dbReference type="Pfam" id="PF04480"/>
    </source>
</evidence>
<dbReference type="GO" id="GO:0004519">
    <property type="term" value="F:endonuclease activity"/>
    <property type="evidence" value="ECO:0007669"/>
    <property type="project" value="UniProtKB-KW"/>
</dbReference>
<dbReference type="EMBL" id="BK015978">
    <property type="protein sequence ID" value="DAF88094.1"/>
    <property type="molecule type" value="Genomic_DNA"/>
</dbReference>
<name>A0A8S5U0Y2_9CAUD</name>
<keyword evidence="2" id="KW-0540">Nuclease</keyword>
<dbReference type="InterPro" id="IPR011335">
    <property type="entry name" value="Restrct_endonuc-II-like"/>
</dbReference>
<keyword evidence="2" id="KW-0378">Hydrolase</keyword>
<keyword evidence="2" id="KW-0255">Endonuclease</keyword>
<sequence length="217" mass="25016">MSKSEIYAKRDGIAITTEMRGYGGRYCERPVYLVPCQKCGTKLRKVTYNPSKEYLCDYCKLEKKRKEEAIEQEIWDLIKTPKEQTFDKAVAKLYKQVKNFDSYKEAIEIAKKRTERYDSIPEVLVAIELIKLGYSIIPQQKVGRYRVDFAIPAEKLIIEVDGGLYHPDGPKAGRDGDIQLSLGLDWKILHIPAEWISNHIKMLKKVIIAGTSDNREK</sequence>
<organism evidence="2">
    <name type="scientific">Siphoviridae sp. ctub511</name>
    <dbReference type="NCBI Taxonomy" id="2825714"/>
    <lineage>
        <taxon>Viruses</taxon>
        <taxon>Duplodnaviria</taxon>
        <taxon>Heunggongvirae</taxon>
        <taxon>Uroviricota</taxon>
        <taxon>Caudoviricetes</taxon>
    </lineage>
</organism>
<dbReference type="SUPFAM" id="SSF52980">
    <property type="entry name" value="Restriction endonuclease-like"/>
    <property type="match status" value="1"/>
</dbReference>
<proteinExistence type="predicted"/>
<feature type="domain" description="DUF559" evidence="1">
    <location>
        <begin position="136"/>
        <end position="166"/>
    </location>
</feature>